<comment type="caution">
    <text evidence="2">The sequence shown here is derived from an EMBL/GenBank/DDBJ whole genome shotgun (WGS) entry which is preliminary data.</text>
</comment>
<dbReference type="RefSeq" id="WP_223706394.1">
    <property type="nucleotide sequence ID" value="NZ_JAINUY010000004.1"/>
</dbReference>
<sequence>MKHFYTLILLFAFCLTFGQNVAKHDYFVQFNGNQLSKKVSIDEVLNHPIITKYISKKPDFDLRKYTDIIQLDQKITIHGNFLDSVPYYQVTIPIKNKEAVKQFLIEKQGANGTNNSIQEFGKYAVFTPNGVKRSFVWNDNYLVVFELTKKLPVKSYDYAETAYVSDTIASAEAYEQAVVVEAPTVYEVPNSPKIAEKSQKKDEEVIVNIPPVPAADSVQEDYLYDGNPYEQYTAEQAEFDKKLAEEQSAIIKALFENGFTAPSSEKINVAADISSWLDYGGAIASLYGAYSYPMSLFGGYDKYLPMQKNFGNFIKGINVDFYFDNDNARIEEIVEYSEQIAGVVSKISDRKINKNIFNYFPAEKPLGYMSYHINTKAALENFPSLMTDLFQSSKFTKEDIAVTTDLISTIVDEEATAKLFDGDLSAFLYGMKEVEVLTKKYGYDENYQETITEEKVKKEIPLFSVIFTSTHPTFGDKLLQLGVRKKLLTQNGNVFTVAATQEYGNIFILKEKDVVVVANTMDYFSKGNGNFIKESKKDLSKNSIFGKMNMAQTIKAFGKNAKDSELDRMTKISTQFSDISMESSKKLINNKLKFVFKLNSFKSDKNIILQTLDLADEMTSK</sequence>
<dbReference type="EMBL" id="JAINUY010000004">
    <property type="protein sequence ID" value="MBZ4035716.1"/>
    <property type="molecule type" value="Genomic_DNA"/>
</dbReference>
<evidence type="ECO:0000313" key="3">
    <source>
        <dbReference type="Proteomes" id="UP001139366"/>
    </source>
</evidence>
<protein>
    <recommendedName>
        <fullName evidence="4">DUF4836 family protein</fullName>
    </recommendedName>
</protein>
<keyword evidence="1" id="KW-0732">Signal</keyword>
<accession>A0A9X1HBH1</accession>
<feature type="chain" id="PRO_5040929122" description="DUF4836 family protein" evidence="1">
    <location>
        <begin position="23"/>
        <end position="621"/>
    </location>
</feature>
<feature type="signal peptide" evidence="1">
    <location>
        <begin position="1"/>
        <end position="22"/>
    </location>
</feature>
<evidence type="ECO:0008006" key="4">
    <source>
        <dbReference type="Google" id="ProtNLM"/>
    </source>
</evidence>
<organism evidence="2 3">
    <name type="scientific">Flavobacterium potami</name>
    <dbReference type="NCBI Taxonomy" id="2872310"/>
    <lineage>
        <taxon>Bacteria</taxon>
        <taxon>Pseudomonadati</taxon>
        <taxon>Bacteroidota</taxon>
        <taxon>Flavobacteriia</taxon>
        <taxon>Flavobacteriales</taxon>
        <taxon>Flavobacteriaceae</taxon>
        <taxon>Flavobacterium</taxon>
    </lineage>
</organism>
<keyword evidence="3" id="KW-1185">Reference proteome</keyword>
<gene>
    <name evidence="2" type="ORF">K6T82_13130</name>
</gene>
<name>A0A9X1HBH1_9FLAO</name>
<dbReference type="Proteomes" id="UP001139366">
    <property type="component" value="Unassembled WGS sequence"/>
</dbReference>
<proteinExistence type="predicted"/>
<evidence type="ECO:0000313" key="2">
    <source>
        <dbReference type="EMBL" id="MBZ4035716.1"/>
    </source>
</evidence>
<reference evidence="2 3" key="1">
    <citation type="journal article" date="2023" name="Antonie Van Leeuwenhoek">
        <title>Flavobacterium potami sp. nov., a multi-metal resistance genes harbouring bacterium isolated from shallow river silt.</title>
        <authorList>
            <person name="Li S."/>
            <person name="Mao S."/>
            <person name="Mu W."/>
            <person name="Guo B."/>
            <person name="Li C."/>
            <person name="Zhu Q."/>
            <person name="Hou X."/>
            <person name="Zhao Y."/>
            <person name="Wei S."/>
            <person name="Liu H."/>
            <person name="Liu A."/>
        </authorList>
    </citation>
    <scope>NUCLEOTIDE SEQUENCE [LARGE SCALE GENOMIC DNA]</scope>
    <source>
        <strain evidence="2 3">17A</strain>
    </source>
</reference>
<dbReference type="AlphaFoldDB" id="A0A9X1HBH1"/>
<evidence type="ECO:0000256" key="1">
    <source>
        <dbReference type="SAM" id="SignalP"/>
    </source>
</evidence>